<evidence type="ECO:0000256" key="5">
    <source>
        <dbReference type="ARBA" id="ARBA00022989"/>
    </source>
</evidence>
<evidence type="ECO:0000256" key="4">
    <source>
        <dbReference type="ARBA" id="ARBA00022692"/>
    </source>
</evidence>
<dbReference type="InterPro" id="IPR003439">
    <property type="entry name" value="ABC_transporter-like_ATP-bd"/>
</dbReference>
<feature type="domain" description="ABC transporter" evidence="8">
    <location>
        <begin position="3"/>
        <end position="102"/>
    </location>
</feature>
<keyword evidence="6 7" id="KW-0472">Membrane</keyword>
<evidence type="ECO:0000259" key="8">
    <source>
        <dbReference type="Pfam" id="PF00005"/>
    </source>
</evidence>
<dbReference type="Proteomes" id="UP001634394">
    <property type="component" value="Unassembled WGS sequence"/>
</dbReference>
<dbReference type="SUPFAM" id="SSF52540">
    <property type="entry name" value="P-loop containing nucleoside triphosphate hydrolases"/>
    <property type="match status" value="1"/>
</dbReference>
<comment type="subcellular location">
    <subcellularLocation>
        <location evidence="1">Membrane</location>
        <topology evidence="1">Multi-pass membrane protein</topology>
    </subcellularLocation>
</comment>
<proteinExistence type="inferred from homology"/>
<keyword evidence="3" id="KW-0813">Transport</keyword>
<comment type="similarity">
    <text evidence="2">Belongs to the ABC transporter superfamily. ABCG family. Eye pigment precursor importer (TC 3.A.1.204) subfamily.</text>
</comment>
<dbReference type="Pfam" id="PF00005">
    <property type="entry name" value="ABC_tran"/>
    <property type="match status" value="1"/>
</dbReference>
<evidence type="ECO:0000256" key="2">
    <source>
        <dbReference type="ARBA" id="ARBA00005814"/>
    </source>
</evidence>
<evidence type="ECO:0000256" key="7">
    <source>
        <dbReference type="SAM" id="Phobius"/>
    </source>
</evidence>
<keyword evidence="5 7" id="KW-1133">Transmembrane helix</keyword>
<dbReference type="GO" id="GO:0016020">
    <property type="term" value="C:membrane"/>
    <property type="evidence" value="ECO:0007669"/>
    <property type="project" value="UniProtKB-SubCell"/>
</dbReference>
<dbReference type="PANTHER" id="PTHR48041:SF63">
    <property type="entry name" value="EARLY GENE AT 23, ISOFORM C"/>
    <property type="match status" value="1"/>
</dbReference>
<dbReference type="PANTHER" id="PTHR48041">
    <property type="entry name" value="ABC TRANSPORTER G FAMILY MEMBER 28"/>
    <property type="match status" value="1"/>
</dbReference>
<dbReference type="AlphaFoldDB" id="A0ABD3XFY3"/>
<accession>A0ABD3XFY3</accession>
<keyword evidence="4 7" id="KW-0812">Transmembrane</keyword>
<evidence type="ECO:0000313" key="10">
    <source>
        <dbReference type="Proteomes" id="UP001634394"/>
    </source>
</evidence>
<reference evidence="9 10" key="1">
    <citation type="submission" date="2024-11" db="EMBL/GenBank/DDBJ databases">
        <title>Chromosome-level genome assembly of the freshwater bivalve Anodonta woodiana.</title>
        <authorList>
            <person name="Chen X."/>
        </authorList>
    </citation>
    <scope>NUCLEOTIDE SEQUENCE [LARGE SCALE GENOMIC DNA]</scope>
    <source>
        <strain evidence="9">MN2024</strain>
        <tissue evidence="9">Gills</tissue>
    </source>
</reference>
<organism evidence="9 10">
    <name type="scientific">Sinanodonta woodiana</name>
    <name type="common">Chinese pond mussel</name>
    <name type="synonym">Anodonta woodiana</name>
    <dbReference type="NCBI Taxonomy" id="1069815"/>
    <lineage>
        <taxon>Eukaryota</taxon>
        <taxon>Metazoa</taxon>
        <taxon>Spiralia</taxon>
        <taxon>Lophotrochozoa</taxon>
        <taxon>Mollusca</taxon>
        <taxon>Bivalvia</taxon>
        <taxon>Autobranchia</taxon>
        <taxon>Heteroconchia</taxon>
        <taxon>Palaeoheterodonta</taxon>
        <taxon>Unionida</taxon>
        <taxon>Unionoidea</taxon>
        <taxon>Unionidae</taxon>
        <taxon>Unioninae</taxon>
        <taxon>Sinanodonta</taxon>
    </lineage>
</organism>
<evidence type="ECO:0000256" key="1">
    <source>
        <dbReference type="ARBA" id="ARBA00004141"/>
    </source>
</evidence>
<dbReference type="InterPro" id="IPR027417">
    <property type="entry name" value="P-loop_NTPase"/>
</dbReference>
<evidence type="ECO:0000313" key="9">
    <source>
        <dbReference type="EMBL" id="KAL3885005.1"/>
    </source>
</evidence>
<comment type="caution">
    <text evidence="9">The sequence shown here is derived from an EMBL/GenBank/DDBJ whole genome shotgun (WGS) entry which is preliminary data.</text>
</comment>
<name>A0ABD3XFY3_SINWO</name>
<dbReference type="InterPro" id="IPR017871">
    <property type="entry name" value="ABC_transporter-like_CS"/>
</dbReference>
<dbReference type="Gene3D" id="3.40.50.300">
    <property type="entry name" value="P-loop containing nucleotide triphosphate hydrolases"/>
    <property type="match status" value="1"/>
</dbReference>
<dbReference type="EMBL" id="JBJQND010000002">
    <property type="protein sequence ID" value="KAL3885005.1"/>
    <property type="molecule type" value="Genomic_DNA"/>
</dbReference>
<gene>
    <name evidence="9" type="ORF">ACJMK2_025104</name>
</gene>
<evidence type="ECO:0000256" key="6">
    <source>
        <dbReference type="ARBA" id="ARBA00023136"/>
    </source>
</evidence>
<feature type="transmembrane region" description="Helical" evidence="7">
    <location>
        <begin position="244"/>
        <end position="266"/>
    </location>
</feature>
<keyword evidence="10" id="KW-1185">Reference proteome</keyword>
<dbReference type="PROSITE" id="PS00211">
    <property type="entry name" value="ABC_TRANSPORTER_1"/>
    <property type="match status" value="1"/>
</dbReference>
<evidence type="ECO:0000256" key="3">
    <source>
        <dbReference type="ARBA" id="ARBA00022448"/>
    </source>
</evidence>
<protein>
    <recommendedName>
        <fullName evidence="8">ABC transporter domain-containing protein</fullName>
    </recommendedName>
</protein>
<sequence>MDKKMRKRLGFVLQEDIFFASLTLKETLYFTSMIRLPESIPTADKLQQIDDLAEVLDVKKCLDTRMGDMFSPGLSGGEKKRASIICELLTNPDILLLDEPTSGLDSSTALALMQQLRKLADEKNKIVIFSIHQPSSQMYHMFDKLLLLAQGKVAFVGERSDALVHLEQVGFECGIHYNPADFISNSRTKFKFISASYVAINSDSSDNRTVKETLEETQKWPTSFSTQLRMLSWRTFKVSRGRILHLYELLQALILAVVLGLVFFQIPHTIESIRDRMGLVRIYCLLYALSVQADHTVFMLRTSVNENSLHPDRSDDYRSGSALFS</sequence>
<dbReference type="InterPro" id="IPR050352">
    <property type="entry name" value="ABCG_transporters"/>
</dbReference>